<keyword evidence="2" id="KW-1185">Reference proteome</keyword>
<organism evidence="1 2">
    <name type="scientific">Eumeta variegata</name>
    <name type="common">Bagworm moth</name>
    <name type="synonym">Eumeta japonica</name>
    <dbReference type="NCBI Taxonomy" id="151549"/>
    <lineage>
        <taxon>Eukaryota</taxon>
        <taxon>Metazoa</taxon>
        <taxon>Ecdysozoa</taxon>
        <taxon>Arthropoda</taxon>
        <taxon>Hexapoda</taxon>
        <taxon>Insecta</taxon>
        <taxon>Pterygota</taxon>
        <taxon>Neoptera</taxon>
        <taxon>Endopterygota</taxon>
        <taxon>Lepidoptera</taxon>
        <taxon>Glossata</taxon>
        <taxon>Ditrysia</taxon>
        <taxon>Tineoidea</taxon>
        <taxon>Psychidae</taxon>
        <taxon>Oiketicinae</taxon>
        <taxon>Eumeta</taxon>
    </lineage>
</organism>
<sequence>MNADKIAVTAGPQRAGGRCRIQPRSKLKTGRKYASEFGGSTGSAVGRRAAAGGRTDVKFRSEIFEITTGGDERRP</sequence>
<dbReference type="EMBL" id="BGZK01000831">
    <property type="protein sequence ID" value="GBP62101.1"/>
    <property type="molecule type" value="Genomic_DNA"/>
</dbReference>
<name>A0A4C1XDV8_EUMVA</name>
<protein>
    <submittedName>
        <fullName evidence="1">Uncharacterized protein</fullName>
    </submittedName>
</protein>
<reference evidence="1 2" key="1">
    <citation type="journal article" date="2019" name="Commun. Biol.">
        <title>The bagworm genome reveals a unique fibroin gene that provides high tensile strength.</title>
        <authorList>
            <person name="Kono N."/>
            <person name="Nakamura H."/>
            <person name="Ohtoshi R."/>
            <person name="Tomita M."/>
            <person name="Numata K."/>
            <person name="Arakawa K."/>
        </authorList>
    </citation>
    <scope>NUCLEOTIDE SEQUENCE [LARGE SCALE GENOMIC DNA]</scope>
</reference>
<evidence type="ECO:0000313" key="2">
    <source>
        <dbReference type="Proteomes" id="UP000299102"/>
    </source>
</evidence>
<proteinExistence type="predicted"/>
<dbReference type="AlphaFoldDB" id="A0A4C1XDV8"/>
<gene>
    <name evidence="1" type="ORF">EVAR_53879_1</name>
</gene>
<comment type="caution">
    <text evidence="1">The sequence shown here is derived from an EMBL/GenBank/DDBJ whole genome shotgun (WGS) entry which is preliminary data.</text>
</comment>
<evidence type="ECO:0000313" key="1">
    <source>
        <dbReference type="EMBL" id="GBP62101.1"/>
    </source>
</evidence>
<dbReference type="Proteomes" id="UP000299102">
    <property type="component" value="Unassembled WGS sequence"/>
</dbReference>
<accession>A0A4C1XDV8</accession>